<dbReference type="AlphaFoldDB" id="A0A1H6WBH1"/>
<evidence type="ECO:0000259" key="10">
    <source>
        <dbReference type="Pfam" id="PF00662"/>
    </source>
</evidence>
<dbReference type="InterPro" id="IPR003945">
    <property type="entry name" value="NU5C-like"/>
</dbReference>
<sequence>MIENLLPLIALLSPLVFVATAVASWFQPGCRPNQVTLLSGVASVASLLIAGFCGIFVAKHGLLESGLWGIGGIGFSIRLDALSLLMLGMIALLGFIIIKFSKNYLDGDSRQGAFMGKLAATIASVQLLVLSGNIGLLFIAWVLTSISLHRLLIFYPERPGAQIAAKKKFILARLGDASLLVAILLLYNEFGTGNLEQVFLGVQAAVSSGDVPHTVELAALFLAVAAILKSAQFPTHGWLIEVMETPTPVSALLHAGLLNAGPFLIIRMAFVVDAGTIAPLLLMGLGGFTALFASVAYLTQPSIKTALGYSSVGHMGFSLMVCGMGVYPAALLHLVAHSFYKAHAFLSSGSQIDLVRAAKVADQTSPLSPLKVVSGIVLALLLYAGFAFVWGIDPQNDLALVLIGAVIVMGLARLFTAAIARAWDTRLLAQAFLMALTVTTAFFALESATHYLLGTQVPETAVLGYGKLLVAGLVLLGFALVVFVQMIAPQLSNKPSYQAMAVHVRNGFYANAWFDRMIHALHLLSPQSRQVLAAPATANAQSVTADKKNNN</sequence>
<evidence type="ECO:0000256" key="4">
    <source>
        <dbReference type="ARBA" id="ARBA00022692"/>
    </source>
</evidence>
<dbReference type="OrthoDB" id="9807568at2"/>
<dbReference type="Proteomes" id="UP000199403">
    <property type="component" value="Unassembled WGS sequence"/>
</dbReference>
<keyword evidence="12" id="KW-1185">Reference proteome</keyword>
<feature type="transmembrane region" description="Helical" evidence="7">
    <location>
        <begin position="398"/>
        <end position="420"/>
    </location>
</feature>
<gene>
    <name evidence="7" type="primary">dabB</name>
    <name evidence="11" type="ORF">SAMN05192553_102606</name>
</gene>
<feature type="transmembrane region" description="Helical" evidence="7">
    <location>
        <begin position="37"/>
        <end position="58"/>
    </location>
</feature>
<dbReference type="HAMAP" id="MF_00862">
    <property type="entry name" value="DabB"/>
    <property type="match status" value="1"/>
</dbReference>
<name>A0A1H6WBH1_9BACT</name>
<dbReference type="InterPro" id="IPR046396">
    <property type="entry name" value="Transporter_DabB"/>
</dbReference>
<evidence type="ECO:0000256" key="3">
    <source>
        <dbReference type="ARBA" id="ARBA00022475"/>
    </source>
</evidence>
<evidence type="ECO:0000313" key="12">
    <source>
        <dbReference type="Proteomes" id="UP000199403"/>
    </source>
</evidence>
<reference evidence="12" key="1">
    <citation type="submission" date="2016-10" db="EMBL/GenBank/DDBJ databases">
        <authorList>
            <person name="Varghese N."/>
            <person name="Submissions S."/>
        </authorList>
    </citation>
    <scope>NUCLEOTIDE SEQUENCE [LARGE SCALE GENOMIC DNA]</scope>
    <source>
        <strain evidence="12">IBRC-M 10761</strain>
    </source>
</reference>
<dbReference type="GO" id="GO:0005886">
    <property type="term" value="C:plasma membrane"/>
    <property type="evidence" value="ECO:0007669"/>
    <property type="project" value="UniProtKB-SubCell"/>
</dbReference>
<feature type="transmembrane region" description="Helical" evidence="7">
    <location>
        <begin position="465"/>
        <end position="488"/>
    </location>
</feature>
<feature type="domain" description="NADH-Ubiquinone oxidoreductase (complex I) chain 5 N-terminal" evidence="10">
    <location>
        <begin position="73"/>
        <end position="114"/>
    </location>
</feature>
<comment type="similarity">
    <text evidence="7">Belongs to the inorganic carbon transporter (TC 9.A.2) DabB family.</text>
</comment>
<accession>A0A1H6WBH1</accession>
<keyword evidence="3 7" id="KW-1003">Cell membrane</keyword>
<dbReference type="GO" id="GO:0042773">
    <property type="term" value="P:ATP synthesis coupled electron transport"/>
    <property type="evidence" value="ECO:0007669"/>
    <property type="project" value="InterPro"/>
</dbReference>
<comment type="function">
    <text evidence="7">Part of an energy-coupled inorganic carbon pump.</text>
</comment>
<feature type="transmembrane region" description="Helical" evidence="7">
    <location>
        <begin position="169"/>
        <end position="187"/>
    </location>
</feature>
<dbReference type="GO" id="GO:0015990">
    <property type="term" value="P:electron transport coupled proton transport"/>
    <property type="evidence" value="ECO:0007669"/>
    <property type="project" value="TreeGrafter"/>
</dbReference>
<dbReference type="InterPro" id="IPR001516">
    <property type="entry name" value="Proton_antipo_N"/>
</dbReference>
<dbReference type="Pfam" id="PF00662">
    <property type="entry name" value="Proton_antipo_N"/>
    <property type="match status" value="1"/>
</dbReference>
<dbReference type="GO" id="GO:0003954">
    <property type="term" value="F:NADH dehydrogenase activity"/>
    <property type="evidence" value="ECO:0007669"/>
    <property type="project" value="TreeGrafter"/>
</dbReference>
<feature type="transmembrane region" description="Helical" evidence="7">
    <location>
        <begin position="251"/>
        <end position="270"/>
    </location>
</feature>
<dbReference type="Pfam" id="PF00361">
    <property type="entry name" value="Proton_antipo_M"/>
    <property type="match status" value="1"/>
</dbReference>
<dbReference type="PANTHER" id="PTHR42829">
    <property type="entry name" value="NADH-UBIQUINONE OXIDOREDUCTASE CHAIN 5"/>
    <property type="match status" value="1"/>
</dbReference>
<evidence type="ECO:0000313" key="11">
    <source>
        <dbReference type="EMBL" id="SEJ14381.1"/>
    </source>
</evidence>
<keyword evidence="4 7" id="KW-0812">Transmembrane</keyword>
<dbReference type="GO" id="GO:0012505">
    <property type="term" value="C:endomembrane system"/>
    <property type="evidence" value="ECO:0007669"/>
    <property type="project" value="UniProtKB-SubCell"/>
</dbReference>
<comment type="subunit">
    <text evidence="7">Forms a complex with DabA.</text>
</comment>
<evidence type="ECO:0000259" key="9">
    <source>
        <dbReference type="Pfam" id="PF00361"/>
    </source>
</evidence>
<comment type="subcellular location">
    <subcellularLocation>
        <location evidence="7">Cell membrane</location>
        <topology evidence="7">Multi-pass membrane protein</topology>
    </subcellularLocation>
    <subcellularLocation>
        <location evidence="1">Endomembrane system</location>
        <topology evidence="1">Multi-pass membrane protein</topology>
    </subcellularLocation>
    <subcellularLocation>
        <location evidence="8">Membrane</location>
        <topology evidence="8">Multi-pass membrane protein</topology>
    </subcellularLocation>
</comment>
<keyword evidence="6 7" id="KW-0472">Membrane</keyword>
<feature type="transmembrane region" description="Helical" evidence="7">
    <location>
        <begin position="118"/>
        <end position="148"/>
    </location>
</feature>
<dbReference type="STRING" id="1416801.SAMN05192553_102606"/>
<evidence type="ECO:0000256" key="1">
    <source>
        <dbReference type="ARBA" id="ARBA00004127"/>
    </source>
</evidence>
<keyword evidence="2 7" id="KW-0813">Transport</keyword>
<evidence type="ECO:0000256" key="8">
    <source>
        <dbReference type="RuleBase" id="RU000320"/>
    </source>
</evidence>
<feature type="transmembrane region" description="Helical" evidence="7">
    <location>
        <begin position="427"/>
        <end position="445"/>
    </location>
</feature>
<feature type="transmembrane region" description="Helical" evidence="7">
    <location>
        <begin position="317"/>
        <end position="336"/>
    </location>
</feature>
<dbReference type="EMBL" id="FNZH01000002">
    <property type="protein sequence ID" value="SEJ14381.1"/>
    <property type="molecule type" value="Genomic_DNA"/>
</dbReference>
<feature type="transmembrane region" description="Helical" evidence="7">
    <location>
        <begin position="277"/>
        <end position="297"/>
    </location>
</feature>
<dbReference type="RefSeq" id="WP_092171751.1">
    <property type="nucleotide sequence ID" value="NZ_FNZH01000002.1"/>
</dbReference>
<dbReference type="GO" id="GO:0008137">
    <property type="term" value="F:NADH dehydrogenase (ubiquinone) activity"/>
    <property type="evidence" value="ECO:0007669"/>
    <property type="project" value="InterPro"/>
</dbReference>
<protein>
    <recommendedName>
        <fullName evidence="7">Probable inorganic carbon transporter subunit DabB</fullName>
    </recommendedName>
</protein>
<keyword evidence="5 7" id="KW-1133">Transmembrane helix</keyword>
<dbReference type="PANTHER" id="PTHR42829:SF1">
    <property type="entry name" value="INORGANIC CARBON TRANSPORTER SUBUNIT DABB-RELATED"/>
    <property type="match status" value="1"/>
</dbReference>
<evidence type="ECO:0000256" key="6">
    <source>
        <dbReference type="ARBA" id="ARBA00023136"/>
    </source>
</evidence>
<feature type="transmembrane region" description="Helical" evidence="7">
    <location>
        <begin position="79"/>
        <end position="98"/>
    </location>
</feature>
<organism evidence="11 12">
    <name type="scientific">Cyclobacterium xiamenense</name>
    <dbReference type="NCBI Taxonomy" id="1297121"/>
    <lineage>
        <taxon>Bacteria</taxon>
        <taxon>Pseudomonadati</taxon>
        <taxon>Bacteroidota</taxon>
        <taxon>Cytophagia</taxon>
        <taxon>Cytophagales</taxon>
        <taxon>Cyclobacteriaceae</taxon>
        <taxon>Cyclobacterium</taxon>
    </lineage>
</organism>
<evidence type="ECO:0000256" key="2">
    <source>
        <dbReference type="ARBA" id="ARBA00022448"/>
    </source>
</evidence>
<feature type="domain" description="NADH:quinone oxidoreductase/Mrp antiporter transmembrane" evidence="9">
    <location>
        <begin position="132"/>
        <end position="371"/>
    </location>
</feature>
<feature type="transmembrane region" description="Helical" evidence="7">
    <location>
        <begin position="372"/>
        <end position="392"/>
    </location>
</feature>
<evidence type="ECO:0000256" key="7">
    <source>
        <dbReference type="HAMAP-Rule" id="MF_00862"/>
    </source>
</evidence>
<dbReference type="PRINTS" id="PR01434">
    <property type="entry name" value="NADHDHGNASE5"/>
</dbReference>
<evidence type="ECO:0000256" key="5">
    <source>
        <dbReference type="ARBA" id="ARBA00022989"/>
    </source>
</evidence>
<proteinExistence type="inferred from homology"/>
<dbReference type="InterPro" id="IPR001750">
    <property type="entry name" value="ND/Mrp_TM"/>
</dbReference>